<feature type="region of interest" description="Disordered" evidence="1">
    <location>
        <begin position="1079"/>
        <end position="1125"/>
    </location>
</feature>
<evidence type="ECO:0000313" key="6">
    <source>
        <dbReference type="Proteomes" id="UP001408789"/>
    </source>
</evidence>
<dbReference type="AlphaFoldDB" id="A0AAP0H6H6"/>
<dbReference type="EMBL" id="JBCNJP010000008">
    <property type="protein sequence ID" value="KAK9073861.1"/>
    <property type="molecule type" value="Genomic_DNA"/>
</dbReference>
<feature type="compositionally biased region" description="Acidic residues" evidence="1">
    <location>
        <begin position="1094"/>
        <end position="1105"/>
    </location>
</feature>
<feature type="domain" description="DUF4218" evidence="3">
    <location>
        <begin position="685"/>
        <end position="793"/>
    </location>
</feature>
<keyword evidence="6" id="KW-1185">Reference proteome</keyword>
<evidence type="ECO:0000259" key="2">
    <source>
        <dbReference type="Pfam" id="PF13952"/>
    </source>
</evidence>
<dbReference type="Proteomes" id="UP001408789">
    <property type="component" value="Unassembled WGS sequence"/>
</dbReference>
<dbReference type="InterPro" id="IPR004242">
    <property type="entry name" value="Transposase_21"/>
</dbReference>
<comment type="caution">
    <text evidence="5">The sequence shown here is derived from an EMBL/GenBank/DDBJ whole genome shotgun (WGS) entry which is preliminary data.</text>
</comment>
<evidence type="ECO:0000259" key="4">
    <source>
        <dbReference type="Pfam" id="PF13963"/>
    </source>
</evidence>
<dbReference type="InterPro" id="IPR029480">
    <property type="entry name" value="Transpos_assoc"/>
</dbReference>
<protein>
    <recommendedName>
        <fullName evidence="7">Transposase</fullName>
    </recommendedName>
</protein>
<feature type="region of interest" description="Disordered" evidence="1">
    <location>
        <begin position="88"/>
        <end position="130"/>
    </location>
</feature>
<dbReference type="InterPro" id="IPR025452">
    <property type="entry name" value="DUF4218"/>
</dbReference>
<feature type="domain" description="Transposase-associated" evidence="4">
    <location>
        <begin position="5"/>
        <end position="78"/>
    </location>
</feature>
<evidence type="ECO:0000259" key="3">
    <source>
        <dbReference type="Pfam" id="PF13960"/>
    </source>
</evidence>
<evidence type="ECO:0000313" key="5">
    <source>
        <dbReference type="EMBL" id="KAK9073861.1"/>
    </source>
</evidence>
<feature type="compositionally biased region" description="Acidic residues" evidence="1">
    <location>
        <begin position="1114"/>
        <end position="1125"/>
    </location>
</feature>
<dbReference type="Pfam" id="PF13960">
    <property type="entry name" value="DUF4218"/>
    <property type="match status" value="1"/>
</dbReference>
<dbReference type="InterPro" id="IPR025312">
    <property type="entry name" value="DUF4216"/>
</dbReference>
<dbReference type="Pfam" id="PF13963">
    <property type="entry name" value="Transpos_assoc"/>
    <property type="match status" value="1"/>
</dbReference>
<evidence type="ECO:0008006" key="7">
    <source>
        <dbReference type="Google" id="ProtNLM"/>
    </source>
</evidence>
<organism evidence="5 6">
    <name type="scientific">Deinandra increscens subsp. villosa</name>
    <dbReference type="NCBI Taxonomy" id="3103831"/>
    <lineage>
        <taxon>Eukaryota</taxon>
        <taxon>Viridiplantae</taxon>
        <taxon>Streptophyta</taxon>
        <taxon>Embryophyta</taxon>
        <taxon>Tracheophyta</taxon>
        <taxon>Spermatophyta</taxon>
        <taxon>Magnoliopsida</taxon>
        <taxon>eudicotyledons</taxon>
        <taxon>Gunneridae</taxon>
        <taxon>Pentapetalae</taxon>
        <taxon>asterids</taxon>
        <taxon>campanulids</taxon>
        <taxon>Asterales</taxon>
        <taxon>Asteraceae</taxon>
        <taxon>Asteroideae</taxon>
        <taxon>Heliantheae alliance</taxon>
        <taxon>Madieae</taxon>
        <taxon>Madiinae</taxon>
        <taxon>Deinandra</taxon>
    </lineage>
</organism>
<dbReference type="PANTHER" id="PTHR10775">
    <property type="entry name" value="OS08G0208400 PROTEIN"/>
    <property type="match status" value="1"/>
</dbReference>
<accession>A0AAP0H6H6</accession>
<proteinExistence type="predicted"/>
<dbReference type="PANTHER" id="PTHR10775:SF185">
    <property type="entry name" value="OS08G0208400 PROTEIN"/>
    <property type="match status" value="1"/>
</dbReference>
<feature type="domain" description="DUF4216" evidence="2">
    <location>
        <begin position="956"/>
        <end position="1029"/>
    </location>
</feature>
<dbReference type="Pfam" id="PF02992">
    <property type="entry name" value="Transposase_21"/>
    <property type="match status" value="1"/>
</dbReference>
<sequence length="1125" mass="130410">MNLDKGWTKITNKIDPRFIKGAKDFAERAKAYADSDGRIHCPCRSCVNARRHVPSIVSKHIIHNGFEPSYDVWIHHGEHLEGYETDETNDIEESENESNGGVDELLDDAFPQGSETESENIRDGANQRDNPNVEKLFADMEKPLYPGCEEFSVLGFLLELMNVKVTCKMTNVSMDMILNLFSRAYKDANFPKNHYEAKKYLRTLGLGYESIHACKHDCALFWKENAELQNCPVCSTSRYEENSKGKKKPVKVLRYFPITSRLKRLYASRHTAKEMSWHDRLRTKEEGVLRHPADGKAWKHFDAMFPDFANDPRNVRLGLASDGFNPFGAMSLSYSMWPVVLIPYNMPPWKSMVDASFMLTLLIPGKNSPGNDIDVFLRPLVDELKLLWDKGVDTYDCDSKQRFNMRAALLWTINDFPAYGYLSGWKTSGYRACPICNEDACSVHIRDKIAYVGHRRFLEPNHSWRNARDFNGKRETRPAPKPVNGDDCLRQLEHLTIHHHGKKHSHDGKKRKGDSHIDINWSKKSIFFELPYWHKLLIRHNIDVMHVEKNVCENVLGTLLNIEGKTKDTEKARLDLQDMNIRKELHLVLKNGRWFKPHALYVLTREERKQFCNLLKSVRFPDGYAGNLAKNVIVEQGKVYGLKSHDCHILIQRIIPIAIRPFMTKQIRDALVELSQFFKKLTEGTLYVTELEALQAKIVVILCKLERIFPPSFFTVMVHLCVHLPQEAILGGPVQSRWMYPIERHLGHFKRCVRNKAKPEGSIAEAYVVEEAITFCSHYLRSVQSKLDKRYRTDDTTSSDDRTFALDVFRLNGRGIGKKEVRMLPSNLMQKALWFIFNNCQEAQPYLGEHLQLLQSQHPESSDFSEMQRSTFPNWFAKRISDMYKLNPSQINEELYALSSLPDVRVIYHKGYIVNGVKFLVKSRDDCRQTQNCGITVPGVHNDVEDDYYGFLDEVIELSFIKGYRVILFKCTWFDTDRHRKHVIFEPHFISIDTSRNAYMEDPFILANQAQQVFYINDPLRPNTNWKIIERISHRHLWDIPDDNNAEDLSEDVDLLREDSAAEVLENVDVQRFNDASDDFIDDEIDNSDHNMEDFDSDSNLDDSDTDKPNNEIEIVDSDDDDDDW</sequence>
<name>A0AAP0H6H6_9ASTR</name>
<reference evidence="5 6" key="1">
    <citation type="submission" date="2024-04" db="EMBL/GenBank/DDBJ databases">
        <title>The reference genome of an endangered Asteraceae, Deinandra increscens subsp. villosa, native to the Central Coast of California.</title>
        <authorList>
            <person name="Guilliams M."/>
            <person name="Hasenstab-Lehman K."/>
            <person name="Meyer R."/>
            <person name="Mcevoy S."/>
        </authorList>
    </citation>
    <scope>NUCLEOTIDE SEQUENCE [LARGE SCALE GENOMIC DNA]</scope>
    <source>
        <tissue evidence="5">Leaf</tissue>
    </source>
</reference>
<evidence type="ECO:0000256" key="1">
    <source>
        <dbReference type="SAM" id="MobiDB-lite"/>
    </source>
</evidence>
<gene>
    <name evidence="5" type="ORF">SSX86_006455</name>
</gene>
<dbReference type="Pfam" id="PF13952">
    <property type="entry name" value="DUF4216"/>
    <property type="match status" value="1"/>
</dbReference>